<name>A0A3Q7H8W2_SOLLC</name>
<dbReference type="PANTHER" id="PTHR45626">
    <property type="entry name" value="TRANSCRIPTION TERMINATION FACTOR 2-RELATED"/>
    <property type="match status" value="1"/>
</dbReference>
<dbReference type="GO" id="GO:0005524">
    <property type="term" value="F:ATP binding"/>
    <property type="evidence" value="ECO:0007669"/>
    <property type="project" value="UniProtKB-KW"/>
</dbReference>
<dbReference type="GO" id="GO:0006289">
    <property type="term" value="P:nucleotide-excision repair"/>
    <property type="evidence" value="ECO:0000318"/>
    <property type="project" value="GO_Central"/>
</dbReference>
<organism evidence="5">
    <name type="scientific">Solanum lycopersicum</name>
    <name type="common">Tomato</name>
    <name type="synonym">Lycopersicon esculentum</name>
    <dbReference type="NCBI Taxonomy" id="4081"/>
    <lineage>
        <taxon>Eukaryota</taxon>
        <taxon>Viridiplantae</taxon>
        <taxon>Streptophyta</taxon>
        <taxon>Embryophyta</taxon>
        <taxon>Tracheophyta</taxon>
        <taxon>Spermatophyta</taxon>
        <taxon>Magnoliopsida</taxon>
        <taxon>eudicotyledons</taxon>
        <taxon>Gunneridae</taxon>
        <taxon>Pentapetalae</taxon>
        <taxon>asterids</taxon>
        <taxon>lamiids</taxon>
        <taxon>Solanales</taxon>
        <taxon>Solanaceae</taxon>
        <taxon>Solanoideae</taxon>
        <taxon>Solaneae</taxon>
        <taxon>Solanum</taxon>
        <taxon>Solanum subgen. Lycopersicon</taxon>
    </lineage>
</organism>
<dbReference type="SUPFAM" id="SSF52540">
    <property type="entry name" value="P-loop containing nucleoside triphosphate hydrolases"/>
    <property type="match status" value="1"/>
</dbReference>
<evidence type="ECO:0000313" key="5">
    <source>
        <dbReference type="EnsemblPlants" id="Solyc07g041430.2.1"/>
    </source>
</evidence>
<dbReference type="InterPro" id="IPR050628">
    <property type="entry name" value="SNF2_RAD54_helicase_TF"/>
</dbReference>
<dbReference type="InterPro" id="IPR027417">
    <property type="entry name" value="P-loop_NTPase"/>
</dbReference>
<keyword evidence="2" id="KW-0378">Hydrolase</keyword>
<dbReference type="Proteomes" id="UP000004994">
    <property type="component" value="Chromosome 7"/>
</dbReference>
<dbReference type="STRING" id="4081.A0A3Q7H8W2"/>
<proteinExistence type="predicted"/>
<dbReference type="EnsemblPlants" id="Solyc07g041430.2.1">
    <property type="protein sequence ID" value="Solyc07g041430.2.1"/>
    <property type="gene ID" value="Solyc07g041430.2"/>
</dbReference>
<dbReference type="PANTHER" id="PTHR45626:SF30">
    <property type="entry name" value="HELICASE ATP-BINDING DOMAIN-CONTAINING PROTEIN"/>
    <property type="match status" value="1"/>
</dbReference>
<dbReference type="GO" id="GO:0008094">
    <property type="term" value="F:ATP-dependent activity, acting on DNA"/>
    <property type="evidence" value="ECO:0000318"/>
    <property type="project" value="GO_Central"/>
</dbReference>
<dbReference type="Gene3D" id="3.40.50.10810">
    <property type="entry name" value="Tandem AAA-ATPase domain"/>
    <property type="match status" value="1"/>
</dbReference>
<keyword evidence="6" id="KW-1185">Reference proteome</keyword>
<feature type="domain" description="Helicase ATP-binding" evidence="4">
    <location>
        <begin position="116"/>
        <end position="321"/>
    </location>
</feature>
<sequence length="499" mass="57489">MKNFSEIEIRRTNYADEAHASGVAGIDLCVEVSLPNITQVRKSYKQKGKHSIKINEELPEEVCVMNDVGKGGDRVLMWQLWEEENNRWMEEKHTLYLDFNSQNEFMSETAEQPSDFIIPLLRYQKEWSDWALKQEESTATGGILAHDMGMGNIVKAITLLLSKSEIGQAIFYSSFLSPAPYVLPAVKGTLVICPVVALIQWVNEIERFTTIGSNKVLVFHGANRKKDIDRFAEYDFIITTYPTLETDFTRKTFYHNFLTHCILVEQAHCVKDTRSNTTRAILVLESCFKWALTYYFYIDCDCRLFMFPHCFYYIALPIQFQGNHVFGRDAMILLKHKILKTLMLRHTKKGRAAYLALPPKISFDSNEEDYYTSVREESRAKFNCQDGTFMNNYADIFYLLTHSSTIVDKSGSTNNIDYMVDISNLNVRFFNPSLSVFCKLCQISFTAVVGQISCSLCSKSFIMDFMENDQKTKAKIKGFSYSSILNKIRLDNFQTNTKI</sequence>
<keyword evidence="3" id="KW-0067">ATP-binding</keyword>
<dbReference type="InParanoid" id="A0A3Q7H8W2"/>
<dbReference type="SMART" id="SM00487">
    <property type="entry name" value="DEXDc"/>
    <property type="match status" value="1"/>
</dbReference>
<evidence type="ECO:0000256" key="2">
    <source>
        <dbReference type="ARBA" id="ARBA00022801"/>
    </source>
</evidence>
<dbReference type="PaxDb" id="4081-Solyc07g041430.1.1"/>
<protein>
    <recommendedName>
        <fullName evidence="4">Helicase ATP-binding domain-containing protein</fullName>
    </recommendedName>
</protein>
<dbReference type="AlphaFoldDB" id="A0A3Q7H8W2"/>
<keyword evidence="1" id="KW-0547">Nucleotide-binding</keyword>
<dbReference type="Pfam" id="PF00176">
    <property type="entry name" value="SNF2-rel_dom"/>
    <property type="match status" value="1"/>
</dbReference>
<accession>A0A3Q7H8W2</accession>
<dbReference type="InterPro" id="IPR014001">
    <property type="entry name" value="Helicase_ATP-bd"/>
</dbReference>
<reference evidence="5" key="1">
    <citation type="journal article" date="2012" name="Nature">
        <title>The tomato genome sequence provides insights into fleshy fruit evolution.</title>
        <authorList>
            <consortium name="Tomato Genome Consortium"/>
        </authorList>
    </citation>
    <scope>NUCLEOTIDE SEQUENCE [LARGE SCALE GENOMIC DNA]</scope>
    <source>
        <strain evidence="5">cv. Heinz 1706</strain>
    </source>
</reference>
<evidence type="ECO:0000256" key="3">
    <source>
        <dbReference type="ARBA" id="ARBA00022840"/>
    </source>
</evidence>
<evidence type="ECO:0000313" key="6">
    <source>
        <dbReference type="Proteomes" id="UP000004994"/>
    </source>
</evidence>
<evidence type="ECO:0000256" key="1">
    <source>
        <dbReference type="ARBA" id="ARBA00022741"/>
    </source>
</evidence>
<dbReference type="InterPro" id="IPR038718">
    <property type="entry name" value="SNF2-like_sf"/>
</dbReference>
<dbReference type="Gramene" id="Solyc07g041430.2.1">
    <property type="protein sequence ID" value="Solyc07g041430.2.1"/>
    <property type="gene ID" value="Solyc07g041430.2"/>
</dbReference>
<evidence type="ECO:0000259" key="4">
    <source>
        <dbReference type="SMART" id="SM00487"/>
    </source>
</evidence>
<dbReference type="GO" id="GO:0016787">
    <property type="term" value="F:hydrolase activity"/>
    <property type="evidence" value="ECO:0007669"/>
    <property type="project" value="UniProtKB-KW"/>
</dbReference>
<dbReference type="GO" id="GO:0005634">
    <property type="term" value="C:nucleus"/>
    <property type="evidence" value="ECO:0000318"/>
    <property type="project" value="GO_Central"/>
</dbReference>
<dbReference type="InterPro" id="IPR000330">
    <property type="entry name" value="SNF2_N"/>
</dbReference>
<reference evidence="5" key="2">
    <citation type="submission" date="2019-01" db="UniProtKB">
        <authorList>
            <consortium name="EnsemblPlants"/>
        </authorList>
    </citation>
    <scope>IDENTIFICATION</scope>
    <source>
        <strain evidence="5">cv. Heinz 1706</strain>
    </source>
</reference>